<evidence type="ECO:0000256" key="5">
    <source>
        <dbReference type="ARBA" id="ARBA00022989"/>
    </source>
</evidence>
<comment type="caution">
    <text evidence="10">The sequence shown here is derived from an EMBL/GenBank/DDBJ whole genome shotgun (WGS) entry which is preliminary data.</text>
</comment>
<dbReference type="Proteomes" id="UP000035762">
    <property type="component" value="Unassembled WGS sequence"/>
</dbReference>
<dbReference type="InterPro" id="IPR024791">
    <property type="entry name" value="Cyt_c/ubiquinol_Oxase_su3"/>
</dbReference>
<accession>A0A090ML08</accession>
<feature type="transmembrane region" description="Helical" evidence="8">
    <location>
        <begin position="139"/>
        <end position="170"/>
    </location>
</feature>
<dbReference type="RefSeq" id="WP_048755612.1">
    <property type="nucleotide sequence ID" value="NZ_CCAZ020000001.1"/>
</dbReference>
<keyword evidence="6 8" id="KW-0472">Membrane</keyword>
<evidence type="ECO:0000256" key="1">
    <source>
        <dbReference type="ARBA" id="ARBA00004651"/>
    </source>
</evidence>
<dbReference type="STRING" id="1035.BN961_00373"/>
<sequence>MTDLSFQIGEEDIEIGLLPVGSAGRKSSGWFGMMTLIATEASLFVYLLFSYYYFVIWSHGTFLPKDLPKFELSGPDTIVLLLSSVVVWWGEKGARIGSRRRLSLGLLGGIVLGAIFVSVQLVEWSNKHYQFNSSPYSSLYFTITGFHLVHVVVGILVLLILLVWSLLGYFDSKRHAPVAIGAVYWHFVDAVWLAVFFTIYVTPYLG</sequence>
<dbReference type="PROSITE" id="PS50253">
    <property type="entry name" value="COX3"/>
    <property type="match status" value="1"/>
</dbReference>
<proteinExistence type="inferred from homology"/>
<dbReference type="EMBL" id="CCAZ020000001">
    <property type="protein sequence ID" value="CEG06992.1"/>
    <property type="molecule type" value="Genomic_DNA"/>
</dbReference>
<dbReference type="GO" id="GO:0019646">
    <property type="term" value="P:aerobic electron transport chain"/>
    <property type="evidence" value="ECO:0007669"/>
    <property type="project" value="InterPro"/>
</dbReference>
<dbReference type="SUPFAM" id="SSF81452">
    <property type="entry name" value="Cytochrome c oxidase subunit III-like"/>
    <property type="match status" value="1"/>
</dbReference>
<evidence type="ECO:0000313" key="11">
    <source>
        <dbReference type="Proteomes" id="UP000035762"/>
    </source>
</evidence>
<reference evidence="10 11" key="1">
    <citation type="journal article" date="2014" name="Genome Announc.">
        <title>Genome Sequence of Afipia felis Strain 76713, Isolated in Hospital Water Using an Amoeba Co-Culture Procedure.</title>
        <authorList>
            <person name="Benamar S."/>
            <person name="La Scola B."/>
            <person name="Croce O."/>
        </authorList>
    </citation>
    <scope>NUCLEOTIDE SEQUENCE [LARGE SCALE GENOMIC DNA]</scope>
    <source>
        <strain evidence="10 11">76713</strain>
    </source>
</reference>
<dbReference type="GO" id="GO:0004129">
    <property type="term" value="F:cytochrome-c oxidase activity"/>
    <property type="evidence" value="ECO:0007669"/>
    <property type="project" value="InterPro"/>
</dbReference>
<evidence type="ECO:0000256" key="7">
    <source>
        <dbReference type="RuleBase" id="RU003376"/>
    </source>
</evidence>
<dbReference type="InterPro" id="IPR013833">
    <property type="entry name" value="Cyt_c_oxidase_su3_a-hlx"/>
</dbReference>
<dbReference type="InterPro" id="IPR000298">
    <property type="entry name" value="Cyt_c_oxidase-like_su3"/>
</dbReference>
<evidence type="ECO:0000256" key="2">
    <source>
        <dbReference type="ARBA" id="ARBA00010581"/>
    </source>
</evidence>
<feature type="transmembrane region" description="Helical" evidence="8">
    <location>
        <begin position="72"/>
        <end position="90"/>
    </location>
</feature>
<keyword evidence="3" id="KW-1003">Cell membrane</keyword>
<evidence type="ECO:0000256" key="6">
    <source>
        <dbReference type="ARBA" id="ARBA00023136"/>
    </source>
</evidence>
<dbReference type="OrthoDB" id="9810850at2"/>
<evidence type="ECO:0000256" key="8">
    <source>
        <dbReference type="SAM" id="Phobius"/>
    </source>
</evidence>
<feature type="transmembrane region" description="Helical" evidence="8">
    <location>
        <begin position="182"/>
        <end position="201"/>
    </location>
</feature>
<evidence type="ECO:0000313" key="10">
    <source>
        <dbReference type="EMBL" id="CEG06992.1"/>
    </source>
</evidence>
<feature type="transmembrane region" description="Helical" evidence="8">
    <location>
        <begin position="30"/>
        <end position="52"/>
    </location>
</feature>
<evidence type="ECO:0000256" key="4">
    <source>
        <dbReference type="ARBA" id="ARBA00022692"/>
    </source>
</evidence>
<comment type="similarity">
    <text evidence="2 7">Belongs to the cytochrome c oxidase subunit 3 family.</text>
</comment>
<evidence type="ECO:0000259" key="9">
    <source>
        <dbReference type="PROSITE" id="PS50253"/>
    </source>
</evidence>
<feature type="transmembrane region" description="Helical" evidence="8">
    <location>
        <begin position="102"/>
        <end position="119"/>
    </location>
</feature>
<gene>
    <name evidence="10" type="primary">ctaE_1</name>
    <name evidence="10" type="ORF">BN961_00373</name>
</gene>
<keyword evidence="11" id="KW-1185">Reference proteome</keyword>
<keyword evidence="5 8" id="KW-1133">Transmembrane helix</keyword>
<name>A0A090ML08_AFIFE</name>
<feature type="domain" description="Heme-copper oxidase subunit III family profile" evidence="9">
    <location>
        <begin position="31"/>
        <end position="204"/>
    </location>
</feature>
<organism evidence="10 11">
    <name type="scientific">Afipia felis</name>
    <name type="common">Cat scratch disease bacillus</name>
    <dbReference type="NCBI Taxonomy" id="1035"/>
    <lineage>
        <taxon>Bacteria</taxon>
        <taxon>Pseudomonadati</taxon>
        <taxon>Pseudomonadota</taxon>
        <taxon>Alphaproteobacteria</taxon>
        <taxon>Hyphomicrobiales</taxon>
        <taxon>Nitrobacteraceae</taxon>
        <taxon>Afipia</taxon>
    </lineage>
</organism>
<evidence type="ECO:0000256" key="3">
    <source>
        <dbReference type="ARBA" id="ARBA00022475"/>
    </source>
</evidence>
<dbReference type="Gene3D" id="1.20.120.80">
    <property type="entry name" value="Cytochrome c oxidase, subunit III, four-helix bundle"/>
    <property type="match status" value="1"/>
</dbReference>
<keyword evidence="4 7" id="KW-0812">Transmembrane</keyword>
<dbReference type="AlphaFoldDB" id="A0A090ML08"/>
<dbReference type="PANTHER" id="PTHR11403:SF2">
    <property type="entry name" value="CYTOCHROME BO(3) UBIQUINOL OXIDASE SUBUNIT 3"/>
    <property type="match status" value="1"/>
</dbReference>
<protein>
    <submittedName>
        <fullName evidence="10">Cytochrome c oxidase subunit 3</fullName>
    </submittedName>
</protein>
<dbReference type="InterPro" id="IPR035973">
    <property type="entry name" value="Cyt_c_oxidase_su3-like_sf"/>
</dbReference>
<comment type="subcellular location">
    <subcellularLocation>
        <location evidence="1 7">Cell membrane</location>
        <topology evidence="1 7">Multi-pass membrane protein</topology>
    </subcellularLocation>
</comment>
<dbReference type="Pfam" id="PF00510">
    <property type="entry name" value="COX3"/>
    <property type="match status" value="1"/>
</dbReference>
<dbReference type="PANTHER" id="PTHR11403">
    <property type="entry name" value="CYTOCHROME C OXIDASE SUBUNIT III"/>
    <property type="match status" value="1"/>
</dbReference>
<dbReference type="GO" id="GO:0005886">
    <property type="term" value="C:plasma membrane"/>
    <property type="evidence" value="ECO:0007669"/>
    <property type="project" value="UniProtKB-SubCell"/>
</dbReference>